<evidence type="ECO:0000313" key="3">
    <source>
        <dbReference type="Proteomes" id="UP001295423"/>
    </source>
</evidence>
<name>A0AAD2FNN0_9STRA</name>
<protein>
    <recommendedName>
        <fullName evidence="1">Phosphatidate phosphatase APP1 catalytic domain-containing protein</fullName>
    </recommendedName>
</protein>
<dbReference type="Proteomes" id="UP001295423">
    <property type="component" value="Unassembled WGS sequence"/>
</dbReference>
<evidence type="ECO:0000259" key="1">
    <source>
        <dbReference type="Pfam" id="PF09949"/>
    </source>
</evidence>
<dbReference type="InterPro" id="IPR019236">
    <property type="entry name" value="APP1_cat"/>
</dbReference>
<evidence type="ECO:0000313" key="2">
    <source>
        <dbReference type="EMBL" id="CAJ1947393.1"/>
    </source>
</evidence>
<dbReference type="InterPro" id="IPR052935">
    <property type="entry name" value="Mg2+_PAP"/>
</dbReference>
<organism evidence="2 3">
    <name type="scientific">Cylindrotheca closterium</name>
    <dbReference type="NCBI Taxonomy" id="2856"/>
    <lineage>
        <taxon>Eukaryota</taxon>
        <taxon>Sar</taxon>
        <taxon>Stramenopiles</taxon>
        <taxon>Ochrophyta</taxon>
        <taxon>Bacillariophyta</taxon>
        <taxon>Bacillariophyceae</taxon>
        <taxon>Bacillariophycidae</taxon>
        <taxon>Bacillariales</taxon>
        <taxon>Bacillariaceae</taxon>
        <taxon>Cylindrotheca</taxon>
    </lineage>
</organism>
<feature type="domain" description="Phosphatidate phosphatase APP1 catalytic" evidence="1">
    <location>
        <begin position="187"/>
        <end position="340"/>
    </location>
</feature>
<dbReference type="PANTHER" id="PTHR28208:SF1">
    <property type="entry name" value="FILAMENT ORGANIZATION PROTEIN APP1-LIKE, PUTATIVE (AFU_ORTHOLOGUE AFUA_1G06650)-RELATED"/>
    <property type="match status" value="1"/>
</dbReference>
<keyword evidence="3" id="KW-1185">Reference proteome</keyword>
<dbReference type="GO" id="GO:0008195">
    <property type="term" value="F:phosphatidate phosphatase activity"/>
    <property type="evidence" value="ECO:0007669"/>
    <property type="project" value="InterPro"/>
</dbReference>
<proteinExistence type="predicted"/>
<accession>A0AAD2FNN0</accession>
<dbReference type="EMBL" id="CAKOGP040001725">
    <property type="protein sequence ID" value="CAJ1947393.1"/>
    <property type="molecule type" value="Genomic_DNA"/>
</dbReference>
<sequence length="372" mass="43239">MWWKGPYFLPLALFSFSPDKIATYWTGEIASDERIIFFPTAAHEWNDTHYSVPLHGWVIEPEEDSKKRRVFIKFLSKTLKVSDPKEKEILKRRIRPFVFDNKSSKSPKIELGGQIFKMPRSGKNGHVYDTRLIPKEEFEKHLLAEDGGSSSQDVIEEEVKSVSYHAFDSKSHRNFKGKVFCVPPTGVSVISDIDDTIKVTNSMNKKDLLKNTFLREFKAVPGMAKLYQQWKSTTYKNCFFHFVSASPYQLYEELNDFCRSEGFPEARTFHLKTIRPKDKTLLQLFADPVEYKRQHIEGIIQKYPKRSFVLVGDSGEKDPEIYAEIYRNFPKNVESVWIRNINNCTIGRLQGVPIDRCHFFEDGNELLGLPVM</sequence>
<dbReference type="AlphaFoldDB" id="A0AAD2FNN0"/>
<dbReference type="PANTHER" id="PTHR28208">
    <property type="entry name" value="PHOSPHATIDATE PHOSPHATASE APP1"/>
    <property type="match status" value="1"/>
</dbReference>
<dbReference type="Pfam" id="PF09949">
    <property type="entry name" value="APP1_cat"/>
    <property type="match status" value="1"/>
</dbReference>
<comment type="caution">
    <text evidence="2">The sequence shown here is derived from an EMBL/GenBank/DDBJ whole genome shotgun (WGS) entry which is preliminary data.</text>
</comment>
<reference evidence="2" key="1">
    <citation type="submission" date="2023-08" db="EMBL/GenBank/DDBJ databases">
        <authorList>
            <person name="Audoor S."/>
            <person name="Bilcke G."/>
        </authorList>
    </citation>
    <scope>NUCLEOTIDE SEQUENCE</scope>
</reference>
<gene>
    <name evidence="2" type="ORF">CYCCA115_LOCUS11124</name>
</gene>